<evidence type="ECO:0000313" key="3">
    <source>
        <dbReference type="Proteomes" id="UP000001514"/>
    </source>
</evidence>
<dbReference type="Proteomes" id="UP000001514">
    <property type="component" value="Unassembled WGS sequence"/>
</dbReference>
<dbReference type="EMBL" id="GL377640">
    <property type="protein sequence ID" value="EFJ12303.1"/>
    <property type="molecule type" value="Genomic_DNA"/>
</dbReference>
<evidence type="ECO:0000256" key="1">
    <source>
        <dbReference type="SAM" id="MobiDB-lite"/>
    </source>
</evidence>
<dbReference type="AlphaFoldDB" id="D8STR0"/>
<gene>
    <name evidence="2" type="ORF">SELMODRAFT_425631</name>
</gene>
<feature type="compositionally biased region" description="Basic and acidic residues" evidence="1">
    <location>
        <begin position="182"/>
        <end position="194"/>
    </location>
</feature>
<dbReference type="HOGENOM" id="CLU_1196605_0_0_1"/>
<organism evidence="3">
    <name type="scientific">Selaginella moellendorffii</name>
    <name type="common">Spikemoss</name>
    <dbReference type="NCBI Taxonomy" id="88036"/>
    <lineage>
        <taxon>Eukaryota</taxon>
        <taxon>Viridiplantae</taxon>
        <taxon>Streptophyta</taxon>
        <taxon>Embryophyta</taxon>
        <taxon>Tracheophyta</taxon>
        <taxon>Lycopodiopsida</taxon>
        <taxon>Selaginellales</taxon>
        <taxon>Selaginellaceae</taxon>
        <taxon>Selaginella</taxon>
    </lineage>
</organism>
<proteinExistence type="predicted"/>
<dbReference type="KEGG" id="smo:SELMODRAFT_425631"/>
<sequence length="232" mass="25987">MATAKAATKEMKQVAIIAASLSLVVLLLLVLVLLPRLTQHQGILDGKSVNLIRGRHTENKRFGGKQAGKKKRCSERTDFRGHLCNAGAKNMVMHATLLSLTRPFPCCWSATSSLEESQAFPSLVKRRKGGRHKLLTIDYPGSTFADCDMPPFCALRLRLRLLMQTNKIPFFARKKKRRKSYVKRDTHVPEKERMSTSSPSELEGRRGGYVMVRRNASEPLASYGDDHAVPQV</sequence>
<keyword evidence="3" id="KW-1185">Reference proteome</keyword>
<protein>
    <submittedName>
        <fullName evidence="2">Uncharacterized protein</fullName>
    </submittedName>
</protein>
<evidence type="ECO:0000313" key="2">
    <source>
        <dbReference type="EMBL" id="EFJ12303.1"/>
    </source>
</evidence>
<reference evidence="2" key="1">
    <citation type="journal article" date="2011" name="Science">
        <title>The Selaginella genome identifies genetic changes associated with the evolution of vascular plants.</title>
        <authorList>
            <person name="Banks J.A."/>
            <person name="Nishiyama T."/>
            <person name="Hasebe M."/>
            <person name="Bowman J.L."/>
            <person name="Gribskov M."/>
            <person name="dePamphilis C."/>
            <person name="Albert V.A."/>
            <person name="Aono N."/>
            <person name="Aoyama T."/>
            <person name="Ambrose B.A."/>
            <person name="Ashton N.W."/>
            <person name="Axtell M.J."/>
            <person name="Barker E."/>
            <person name="Barker M.S."/>
            <person name="Bennetzen J.L."/>
            <person name="Bonawitz N.D."/>
            <person name="Chapple C."/>
            <person name="Cheng C."/>
            <person name="Correa L.G."/>
            <person name="Dacre M."/>
            <person name="DeBarry J."/>
            <person name="Dreyer I."/>
            <person name="Elias M."/>
            <person name="Engstrom E.M."/>
            <person name="Estelle M."/>
            <person name="Feng L."/>
            <person name="Finet C."/>
            <person name="Floyd S.K."/>
            <person name="Frommer W.B."/>
            <person name="Fujita T."/>
            <person name="Gramzow L."/>
            <person name="Gutensohn M."/>
            <person name="Harholt J."/>
            <person name="Hattori M."/>
            <person name="Heyl A."/>
            <person name="Hirai T."/>
            <person name="Hiwatashi Y."/>
            <person name="Ishikawa M."/>
            <person name="Iwata M."/>
            <person name="Karol K.G."/>
            <person name="Koehler B."/>
            <person name="Kolukisaoglu U."/>
            <person name="Kubo M."/>
            <person name="Kurata T."/>
            <person name="Lalonde S."/>
            <person name="Li K."/>
            <person name="Li Y."/>
            <person name="Litt A."/>
            <person name="Lyons E."/>
            <person name="Manning G."/>
            <person name="Maruyama T."/>
            <person name="Michael T.P."/>
            <person name="Mikami K."/>
            <person name="Miyazaki S."/>
            <person name="Morinaga S."/>
            <person name="Murata T."/>
            <person name="Mueller-Roeber B."/>
            <person name="Nelson D.R."/>
            <person name="Obara M."/>
            <person name="Oguri Y."/>
            <person name="Olmstead R.G."/>
            <person name="Onodera N."/>
            <person name="Petersen B.L."/>
            <person name="Pils B."/>
            <person name="Prigge M."/>
            <person name="Rensing S.A."/>
            <person name="Riano-Pachon D.M."/>
            <person name="Roberts A.W."/>
            <person name="Sato Y."/>
            <person name="Scheller H.V."/>
            <person name="Schulz B."/>
            <person name="Schulz C."/>
            <person name="Shakirov E.V."/>
            <person name="Shibagaki N."/>
            <person name="Shinohara N."/>
            <person name="Shippen D.E."/>
            <person name="Soerensen I."/>
            <person name="Sotooka R."/>
            <person name="Sugimoto N."/>
            <person name="Sugita M."/>
            <person name="Sumikawa N."/>
            <person name="Tanurdzic M."/>
            <person name="Theissen G."/>
            <person name="Ulvskov P."/>
            <person name="Wakazuki S."/>
            <person name="Weng J.K."/>
            <person name="Willats W.W."/>
            <person name="Wipf D."/>
            <person name="Wolf P.G."/>
            <person name="Yang L."/>
            <person name="Zimmer A.D."/>
            <person name="Zhu Q."/>
            <person name="Mitros T."/>
            <person name="Hellsten U."/>
            <person name="Loque D."/>
            <person name="Otillar R."/>
            <person name="Salamov A."/>
            <person name="Schmutz J."/>
            <person name="Shapiro H."/>
            <person name="Lindquist E."/>
            <person name="Lucas S."/>
            <person name="Rokhsar D."/>
            <person name="Grigoriev I.V."/>
        </authorList>
    </citation>
    <scope>NUCLEOTIDE SEQUENCE [LARGE SCALE GENOMIC DNA]</scope>
</reference>
<dbReference type="Gramene" id="EFJ12303">
    <property type="protein sequence ID" value="EFJ12303"/>
    <property type="gene ID" value="SELMODRAFT_425631"/>
</dbReference>
<name>D8STR0_SELML</name>
<feature type="region of interest" description="Disordered" evidence="1">
    <location>
        <begin position="181"/>
        <end position="209"/>
    </location>
</feature>
<dbReference type="InParanoid" id="D8STR0"/>
<accession>D8STR0</accession>